<feature type="region of interest" description="Disordered" evidence="1">
    <location>
        <begin position="72"/>
        <end position="128"/>
    </location>
</feature>
<protein>
    <recommendedName>
        <fullName evidence="4">Regulatory protein zeste</fullName>
    </recommendedName>
</protein>
<feature type="compositionally biased region" description="Basic and acidic residues" evidence="1">
    <location>
        <begin position="111"/>
        <end position="128"/>
    </location>
</feature>
<sequence length="503" mass="55578">MHALLRVLQAAAGVRGVSTTARRVCRTRSEYHSAQGLPYEEPGGEYTHWCAGEDGRPGGEYTHRCAGKDGRPGGEYTHRCAGEDGKPDGEYTHRCAGEDGRPGGEYTHQCAGEDGRPDGEYTHRCAGEDGKPDGEYTHRCAGEDGRPGGEYTHQCAGEDGRPDDLILSKASDFVPTTEDCVDLHAYPECELSLKFLNNPQAYLSEPSRRRVSYNQLEALWEILNRRREIALGFNKTSQAREFARRMWEEVALTLNSQGDGAVKDGKGWSKYWNDYKSKLKKLAAAQRSSNEQTGGGPSTVKPLEDIEKKFLQILGENFGFGLPGARVEPFDDVIQTERCTPLTAASSMHPVYSSGEIGSTRDHDQPGPSWRVTPQQGSTWDHNQPGPSWMANPLHLPTTPPRAHATPPPICDVIVLLAGKCDKCSRNYALLKNLLKHETTCTYKKKGEVTVDPEIQARLLPMSVRTARCDALLATSGHVDSSAVSPVSTMRTRYRLTREYYVH</sequence>
<gene>
    <name evidence="2" type="ORF">OBRU01_19009</name>
</gene>
<evidence type="ECO:0000256" key="1">
    <source>
        <dbReference type="SAM" id="MobiDB-lite"/>
    </source>
</evidence>
<evidence type="ECO:0008006" key="4">
    <source>
        <dbReference type="Google" id="ProtNLM"/>
    </source>
</evidence>
<dbReference type="EMBL" id="JTDY01006403">
    <property type="protein sequence ID" value="KOB66038.1"/>
    <property type="molecule type" value="Genomic_DNA"/>
</dbReference>
<feature type="compositionally biased region" description="Polar residues" evidence="1">
    <location>
        <begin position="372"/>
        <end position="382"/>
    </location>
</feature>
<feature type="compositionally biased region" description="Basic and acidic residues" evidence="1">
    <location>
        <begin position="72"/>
        <end position="102"/>
    </location>
</feature>
<dbReference type="STRING" id="104452.A0A0L7KRX8"/>
<evidence type="ECO:0000313" key="3">
    <source>
        <dbReference type="Proteomes" id="UP000037510"/>
    </source>
</evidence>
<name>A0A0L7KRX8_OPEBR</name>
<feature type="region of interest" description="Disordered" evidence="1">
    <location>
        <begin position="356"/>
        <end position="382"/>
    </location>
</feature>
<keyword evidence="3" id="KW-1185">Reference proteome</keyword>
<reference evidence="2 3" key="1">
    <citation type="journal article" date="2015" name="Genome Biol. Evol.">
        <title>The genome of winter moth (Operophtera brumata) provides a genomic perspective on sexual dimorphism and phenology.</title>
        <authorList>
            <person name="Derks M.F."/>
            <person name="Smit S."/>
            <person name="Salis L."/>
            <person name="Schijlen E."/>
            <person name="Bossers A."/>
            <person name="Mateman C."/>
            <person name="Pijl A.S."/>
            <person name="de Ridder D."/>
            <person name="Groenen M.A."/>
            <person name="Visser M.E."/>
            <person name="Megens H.J."/>
        </authorList>
    </citation>
    <scope>NUCLEOTIDE SEQUENCE [LARGE SCALE GENOMIC DNA]</scope>
    <source>
        <strain evidence="2">WM2013NL</strain>
        <tissue evidence="2">Head and thorax</tissue>
    </source>
</reference>
<dbReference type="AlphaFoldDB" id="A0A0L7KRX8"/>
<proteinExistence type="predicted"/>
<dbReference type="Proteomes" id="UP000037510">
    <property type="component" value="Unassembled WGS sequence"/>
</dbReference>
<evidence type="ECO:0000313" key="2">
    <source>
        <dbReference type="EMBL" id="KOB66038.1"/>
    </source>
</evidence>
<accession>A0A0L7KRX8</accession>
<organism evidence="2 3">
    <name type="scientific">Operophtera brumata</name>
    <name type="common">Winter moth</name>
    <name type="synonym">Phalaena brumata</name>
    <dbReference type="NCBI Taxonomy" id="104452"/>
    <lineage>
        <taxon>Eukaryota</taxon>
        <taxon>Metazoa</taxon>
        <taxon>Ecdysozoa</taxon>
        <taxon>Arthropoda</taxon>
        <taxon>Hexapoda</taxon>
        <taxon>Insecta</taxon>
        <taxon>Pterygota</taxon>
        <taxon>Neoptera</taxon>
        <taxon>Endopterygota</taxon>
        <taxon>Lepidoptera</taxon>
        <taxon>Glossata</taxon>
        <taxon>Ditrysia</taxon>
        <taxon>Geometroidea</taxon>
        <taxon>Geometridae</taxon>
        <taxon>Larentiinae</taxon>
        <taxon>Operophtera</taxon>
    </lineage>
</organism>
<comment type="caution">
    <text evidence="2">The sequence shown here is derived from an EMBL/GenBank/DDBJ whole genome shotgun (WGS) entry which is preliminary data.</text>
</comment>